<proteinExistence type="predicted"/>
<organism evidence="2 3">
    <name type="scientific">Heterorhabditis bacteriophora</name>
    <name type="common">Entomopathogenic nematode worm</name>
    <dbReference type="NCBI Taxonomy" id="37862"/>
    <lineage>
        <taxon>Eukaryota</taxon>
        <taxon>Metazoa</taxon>
        <taxon>Ecdysozoa</taxon>
        <taxon>Nematoda</taxon>
        <taxon>Chromadorea</taxon>
        <taxon>Rhabditida</taxon>
        <taxon>Rhabditina</taxon>
        <taxon>Rhabditomorpha</taxon>
        <taxon>Strongyloidea</taxon>
        <taxon>Heterorhabditidae</taxon>
        <taxon>Heterorhabditis</taxon>
    </lineage>
</organism>
<reference evidence="3" key="1">
    <citation type="submission" date="2016-11" db="UniProtKB">
        <authorList>
            <consortium name="WormBaseParasite"/>
        </authorList>
    </citation>
    <scope>IDENTIFICATION</scope>
</reference>
<feature type="transmembrane region" description="Helical" evidence="1">
    <location>
        <begin position="78"/>
        <end position="100"/>
    </location>
</feature>
<evidence type="ECO:0000313" key="2">
    <source>
        <dbReference type="Proteomes" id="UP000095283"/>
    </source>
</evidence>
<dbReference type="WBParaSite" id="Hba_00869">
    <property type="protein sequence ID" value="Hba_00869"/>
    <property type="gene ID" value="Hba_00869"/>
</dbReference>
<evidence type="ECO:0000256" key="1">
    <source>
        <dbReference type="SAM" id="Phobius"/>
    </source>
</evidence>
<accession>A0A1I7W896</accession>
<dbReference type="AlphaFoldDB" id="A0A1I7W896"/>
<keyword evidence="2" id="KW-1185">Reference proteome</keyword>
<sequence length="117" mass="14146">MRFLMRQRKKLRTLRLMLSETKSTSFQKSDHIYNTYLCNKLFVILFTNVVKSTNTFSRTRSFKVVQFLNKRTQKHFRYAILILVIYMLNDVTTLQCNTIMNTWNFSSRKKCLLYIPL</sequence>
<name>A0A1I7W896_HETBA</name>
<dbReference type="Proteomes" id="UP000095283">
    <property type="component" value="Unplaced"/>
</dbReference>
<keyword evidence="1" id="KW-0472">Membrane</keyword>
<evidence type="ECO:0000313" key="3">
    <source>
        <dbReference type="WBParaSite" id="Hba_00869"/>
    </source>
</evidence>
<protein>
    <submittedName>
        <fullName evidence="3">G_PROTEIN_RECEP_F1_2 domain-containing protein</fullName>
    </submittedName>
</protein>
<keyword evidence="1" id="KW-1133">Transmembrane helix</keyword>
<keyword evidence="1" id="KW-0812">Transmembrane</keyword>